<dbReference type="InterPro" id="IPR011761">
    <property type="entry name" value="ATP-grasp"/>
</dbReference>
<evidence type="ECO:0000313" key="6">
    <source>
        <dbReference type="EMBL" id="RGY03464.1"/>
    </source>
</evidence>
<evidence type="ECO:0000256" key="1">
    <source>
        <dbReference type="ARBA" id="ARBA00022598"/>
    </source>
</evidence>
<dbReference type="GO" id="GO:0046872">
    <property type="term" value="F:metal ion binding"/>
    <property type="evidence" value="ECO:0007669"/>
    <property type="project" value="InterPro"/>
</dbReference>
<dbReference type="Gene3D" id="3.30.470.20">
    <property type="entry name" value="ATP-grasp fold, B domain"/>
    <property type="match status" value="1"/>
</dbReference>
<keyword evidence="1" id="KW-0436">Ligase</keyword>
<organism evidence="6 7">
    <name type="scientific">Odoribacter splanchnicus</name>
    <dbReference type="NCBI Taxonomy" id="28118"/>
    <lineage>
        <taxon>Bacteria</taxon>
        <taxon>Pseudomonadati</taxon>
        <taxon>Bacteroidota</taxon>
        <taxon>Bacteroidia</taxon>
        <taxon>Bacteroidales</taxon>
        <taxon>Odoribacteraceae</taxon>
        <taxon>Odoribacter</taxon>
    </lineage>
</organism>
<dbReference type="GO" id="GO:0016874">
    <property type="term" value="F:ligase activity"/>
    <property type="evidence" value="ECO:0007669"/>
    <property type="project" value="UniProtKB-KW"/>
</dbReference>
<evidence type="ECO:0000256" key="2">
    <source>
        <dbReference type="ARBA" id="ARBA00022741"/>
    </source>
</evidence>
<evidence type="ECO:0000256" key="3">
    <source>
        <dbReference type="ARBA" id="ARBA00022840"/>
    </source>
</evidence>
<accession>A0A413I6X8</accession>
<dbReference type="Pfam" id="PF13535">
    <property type="entry name" value="ATP-grasp_4"/>
    <property type="match status" value="1"/>
</dbReference>
<gene>
    <name evidence="6" type="ORF">DXA53_18545</name>
</gene>
<evidence type="ECO:0000256" key="4">
    <source>
        <dbReference type="PROSITE-ProRule" id="PRU00409"/>
    </source>
</evidence>
<dbReference type="GO" id="GO:0005524">
    <property type="term" value="F:ATP binding"/>
    <property type="evidence" value="ECO:0007669"/>
    <property type="project" value="UniProtKB-UniRule"/>
</dbReference>
<dbReference type="PANTHER" id="PTHR43585">
    <property type="entry name" value="FUMIPYRROLE BIOSYNTHESIS PROTEIN C"/>
    <property type="match status" value="1"/>
</dbReference>
<dbReference type="Gene3D" id="3.40.50.20">
    <property type="match status" value="1"/>
</dbReference>
<dbReference type="AlphaFoldDB" id="A0A413I6X8"/>
<dbReference type="PANTHER" id="PTHR43585:SF2">
    <property type="entry name" value="ATP-GRASP ENZYME FSQD"/>
    <property type="match status" value="1"/>
</dbReference>
<dbReference type="InterPro" id="IPR052032">
    <property type="entry name" value="ATP-dep_AA_Ligase"/>
</dbReference>
<sequence>MKALILGTNAGQADIISYLKQKGWEVHACGYRQEGPGCDLADEFHLADTLDVGAVKELTKDIKPDIIYSVSSDSAIKTVTKVAEALGLPHFLNSELIDLFDHKEKLRLFLNDNEISKVGFMTLADLSELNRWTIFPCVVKPSDSQGQRGVCLVEQKEDLEDAVKNAIEKSVTRTVIIEEYLQGVEFSTNVIVQNHEVIVNEFTERFIHGKSYFGLPKGHGIPVRNIGQTEIATAAKMVEKMIQKLNIKDAVLYVQMVATEKGPRIIEVAPRLDGCHIWRLIKIARGYDLRQYAVDCLLGNKIKHSYVEHGAYSLYFYQKPTGTVFEQKEFEFPLNAEYKEYRYREGETIRPLNGKLEVVGYYISKG</sequence>
<comment type="caution">
    <text evidence="6">The sequence shown here is derived from an EMBL/GenBank/DDBJ whole genome shotgun (WGS) entry which is preliminary data.</text>
</comment>
<name>A0A413I6X8_9BACT</name>
<dbReference type="InterPro" id="IPR013815">
    <property type="entry name" value="ATP_grasp_subdomain_1"/>
</dbReference>
<keyword evidence="3 4" id="KW-0067">ATP-binding</keyword>
<dbReference type="PROSITE" id="PS50975">
    <property type="entry name" value="ATP_GRASP"/>
    <property type="match status" value="1"/>
</dbReference>
<proteinExistence type="predicted"/>
<protein>
    <submittedName>
        <fullName evidence="6">ATP-grasp domain-containing protein</fullName>
    </submittedName>
</protein>
<dbReference type="EMBL" id="QSCO01000037">
    <property type="protein sequence ID" value="RGY03464.1"/>
    <property type="molecule type" value="Genomic_DNA"/>
</dbReference>
<evidence type="ECO:0000259" key="5">
    <source>
        <dbReference type="PROSITE" id="PS50975"/>
    </source>
</evidence>
<feature type="domain" description="ATP-grasp" evidence="5">
    <location>
        <begin position="107"/>
        <end position="298"/>
    </location>
</feature>
<keyword evidence="2 4" id="KW-0547">Nucleotide-binding</keyword>
<dbReference type="SUPFAM" id="SSF56059">
    <property type="entry name" value="Glutathione synthetase ATP-binding domain-like"/>
    <property type="match status" value="1"/>
</dbReference>
<reference evidence="6 7" key="1">
    <citation type="submission" date="2018-08" db="EMBL/GenBank/DDBJ databases">
        <title>A genome reference for cultivated species of the human gut microbiota.</title>
        <authorList>
            <person name="Zou Y."/>
            <person name="Xue W."/>
            <person name="Luo G."/>
        </authorList>
    </citation>
    <scope>NUCLEOTIDE SEQUENCE [LARGE SCALE GENOMIC DNA]</scope>
    <source>
        <strain evidence="6 7">OF03-11</strain>
    </source>
</reference>
<evidence type="ECO:0000313" key="7">
    <source>
        <dbReference type="Proteomes" id="UP000284434"/>
    </source>
</evidence>
<dbReference type="RefSeq" id="WP_118104879.1">
    <property type="nucleotide sequence ID" value="NZ_JADMSC010000075.1"/>
</dbReference>
<dbReference type="Gene3D" id="3.30.1490.20">
    <property type="entry name" value="ATP-grasp fold, A domain"/>
    <property type="match status" value="1"/>
</dbReference>
<dbReference type="Proteomes" id="UP000284434">
    <property type="component" value="Unassembled WGS sequence"/>
</dbReference>